<reference evidence="2 3" key="1">
    <citation type="submission" date="2017-08" db="EMBL/GenBank/DDBJ databases">
        <title>Infants hospitalized years apart are colonized by the same room-sourced microbial strains.</title>
        <authorList>
            <person name="Brooks B."/>
            <person name="Olm M.R."/>
            <person name="Firek B.A."/>
            <person name="Baker R."/>
            <person name="Thomas B.C."/>
            <person name="Morowitz M.J."/>
            <person name="Banfield J.F."/>
        </authorList>
    </citation>
    <scope>NUCLEOTIDE SEQUENCE [LARGE SCALE GENOMIC DNA]</scope>
    <source>
        <strain evidence="2">S2_005_003_R2_41</strain>
    </source>
</reference>
<dbReference type="PANTHER" id="PTHR47495:SF1">
    <property type="entry name" value="BLL3820 PROTEIN"/>
    <property type="match status" value="1"/>
</dbReference>
<evidence type="ECO:0000313" key="2">
    <source>
        <dbReference type="EMBL" id="PZQ66281.1"/>
    </source>
</evidence>
<protein>
    <submittedName>
        <fullName evidence="2">Aldehyde dehydrogenase</fullName>
    </submittedName>
</protein>
<dbReference type="PANTHER" id="PTHR47495">
    <property type="entry name" value="ALDEHYDE DEHYDROGENASE"/>
    <property type="match status" value="1"/>
</dbReference>
<dbReference type="Gene3D" id="3.30.365.10">
    <property type="entry name" value="Aldehyde oxidase/xanthine dehydrogenase, molybdopterin binding domain"/>
    <property type="match status" value="1"/>
</dbReference>
<dbReference type="EMBL" id="QFPP01000435">
    <property type="protein sequence ID" value="PZQ66281.1"/>
    <property type="molecule type" value="Genomic_DNA"/>
</dbReference>
<dbReference type="Proteomes" id="UP000249135">
    <property type="component" value="Unassembled WGS sequence"/>
</dbReference>
<sequence length="265" mass="27487">MSLPMRAGQPRSRAEFLVAEGVLVVVRPTPPAPPPAKGQPAAVPGNPLEGDEVLLAVWDDGSITALNGHVDLGTGIGTALAQIVAEELDAPLDAVCMVLGDTARAPNQGATIASASIQIHAQPLRLAAAQARAWLLARAADRAGVAAAELRIESGIVHHGDAAQLPLAALVAGQRTVLTLDTAAQVKRTEDYRLVGTPQPRVDIPAKLSGELVFVHDMRLPGMLHGRVVRPPYAGADHGDFVGNTLESVDESSIAHIPGIRAVVV</sequence>
<dbReference type="Gene3D" id="3.90.1170.50">
    <property type="entry name" value="Aldehyde oxidase/xanthine dehydrogenase, a/b hammerhead"/>
    <property type="match status" value="1"/>
</dbReference>
<evidence type="ECO:0000313" key="3">
    <source>
        <dbReference type="Proteomes" id="UP000249135"/>
    </source>
</evidence>
<dbReference type="InterPro" id="IPR046867">
    <property type="entry name" value="AldOxase/xan_DH_MoCoBD2"/>
</dbReference>
<comment type="caution">
    <text evidence="2">The sequence shown here is derived from an EMBL/GenBank/DDBJ whole genome shotgun (WGS) entry which is preliminary data.</text>
</comment>
<dbReference type="SUPFAM" id="SSF56003">
    <property type="entry name" value="Molybdenum cofactor-binding domain"/>
    <property type="match status" value="1"/>
</dbReference>
<dbReference type="GO" id="GO:0016491">
    <property type="term" value="F:oxidoreductase activity"/>
    <property type="evidence" value="ECO:0007669"/>
    <property type="project" value="InterPro"/>
</dbReference>
<organism evidence="2 3">
    <name type="scientific">Variovorax paradoxus</name>
    <dbReference type="NCBI Taxonomy" id="34073"/>
    <lineage>
        <taxon>Bacteria</taxon>
        <taxon>Pseudomonadati</taxon>
        <taxon>Pseudomonadota</taxon>
        <taxon>Betaproteobacteria</taxon>
        <taxon>Burkholderiales</taxon>
        <taxon>Comamonadaceae</taxon>
        <taxon>Variovorax</taxon>
    </lineage>
</organism>
<dbReference type="Pfam" id="PF20256">
    <property type="entry name" value="MoCoBD_2"/>
    <property type="match status" value="1"/>
</dbReference>
<feature type="non-terminal residue" evidence="2">
    <location>
        <position position="265"/>
    </location>
</feature>
<dbReference type="InterPro" id="IPR052516">
    <property type="entry name" value="N-heterocyclic_Hydroxylase"/>
</dbReference>
<name>A0A2W5PK89_VARPD</name>
<accession>A0A2W5PK89</accession>
<gene>
    <name evidence="2" type="ORF">DI563_24005</name>
</gene>
<proteinExistence type="predicted"/>
<feature type="domain" description="Aldehyde oxidase/xanthine dehydrogenase second molybdopterin binding" evidence="1">
    <location>
        <begin position="46"/>
        <end position="192"/>
    </location>
</feature>
<evidence type="ECO:0000259" key="1">
    <source>
        <dbReference type="Pfam" id="PF20256"/>
    </source>
</evidence>
<dbReference type="AlphaFoldDB" id="A0A2W5PK89"/>
<dbReference type="InterPro" id="IPR037165">
    <property type="entry name" value="AldOxase/xan_DH_Mopterin-bd_sf"/>
</dbReference>